<evidence type="ECO:0000256" key="6">
    <source>
        <dbReference type="ARBA" id="ARBA00023145"/>
    </source>
</evidence>
<keyword evidence="1 7" id="KW-0645">Protease</keyword>
<dbReference type="Pfam" id="PF00082">
    <property type="entry name" value="Peptidase_S8"/>
    <property type="match status" value="1"/>
</dbReference>
<evidence type="ECO:0000256" key="7">
    <source>
        <dbReference type="PROSITE-ProRule" id="PRU01032"/>
    </source>
</evidence>
<dbReference type="InterPro" id="IPR000209">
    <property type="entry name" value="Peptidase_S8/S53_dom"/>
</dbReference>
<evidence type="ECO:0000256" key="1">
    <source>
        <dbReference type="ARBA" id="ARBA00022670"/>
    </source>
</evidence>
<dbReference type="PROSITE" id="PS51892">
    <property type="entry name" value="SUBTILASE"/>
    <property type="match status" value="1"/>
</dbReference>
<dbReference type="Proteomes" id="UP000054683">
    <property type="component" value="Unassembled WGS sequence"/>
</dbReference>
<keyword evidence="5 7" id="KW-0106">Calcium</keyword>
<name>A0A158FDU8_9BURK</name>
<evidence type="ECO:0000259" key="10">
    <source>
        <dbReference type="PROSITE" id="PS51695"/>
    </source>
</evidence>
<dbReference type="OrthoDB" id="9002785at2"/>
<dbReference type="Gene3D" id="3.40.50.200">
    <property type="entry name" value="Peptidase S8/S53 domain"/>
    <property type="match status" value="1"/>
</dbReference>
<feature type="region of interest" description="Disordered" evidence="9">
    <location>
        <begin position="1"/>
        <end position="20"/>
    </location>
</feature>
<protein>
    <submittedName>
        <fullName evidence="11">Peptidase S53 propeptide</fullName>
    </submittedName>
</protein>
<comment type="similarity">
    <text evidence="8">Belongs to the peptidase S8 family.</text>
</comment>
<dbReference type="SMART" id="SM00944">
    <property type="entry name" value="Pro-kuma_activ"/>
    <property type="match status" value="1"/>
</dbReference>
<dbReference type="GO" id="GO:0046872">
    <property type="term" value="F:metal ion binding"/>
    <property type="evidence" value="ECO:0007669"/>
    <property type="project" value="UniProtKB-UniRule"/>
</dbReference>
<dbReference type="GO" id="GO:0004252">
    <property type="term" value="F:serine-type endopeptidase activity"/>
    <property type="evidence" value="ECO:0007669"/>
    <property type="project" value="UniProtKB-UniRule"/>
</dbReference>
<feature type="binding site" evidence="7">
    <location>
        <position position="500"/>
    </location>
    <ligand>
        <name>Ca(2+)</name>
        <dbReference type="ChEBI" id="CHEBI:29108"/>
    </ligand>
</feature>
<evidence type="ECO:0000256" key="3">
    <source>
        <dbReference type="ARBA" id="ARBA00022801"/>
    </source>
</evidence>
<comment type="cofactor">
    <cofactor evidence="7">
        <name>Ca(2+)</name>
        <dbReference type="ChEBI" id="CHEBI:29108"/>
    </cofactor>
    <text evidence="7">Binds 1 Ca(2+) ion per subunit.</text>
</comment>
<evidence type="ECO:0000256" key="5">
    <source>
        <dbReference type="ARBA" id="ARBA00022837"/>
    </source>
</evidence>
<dbReference type="PANTHER" id="PTHR14218">
    <property type="entry name" value="PROTEASE S8 TRIPEPTIDYL PEPTIDASE I CLN2"/>
    <property type="match status" value="1"/>
</dbReference>
<keyword evidence="2 7" id="KW-0479">Metal-binding</keyword>
<organism evidence="11 12">
    <name type="scientific">Caballeronia udeis</name>
    <dbReference type="NCBI Taxonomy" id="1232866"/>
    <lineage>
        <taxon>Bacteria</taxon>
        <taxon>Pseudomonadati</taxon>
        <taxon>Pseudomonadota</taxon>
        <taxon>Betaproteobacteria</taxon>
        <taxon>Burkholderiales</taxon>
        <taxon>Burkholderiaceae</taxon>
        <taxon>Caballeronia</taxon>
    </lineage>
</organism>
<dbReference type="AlphaFoldDB" id="A0A158FDU8"/>
<feature type="active site" description="Charge relay system" evidence="7">
    <location>
        <position position="253"/>
    </location>
</feature>
<keyword evidence="6" id="KW-0865">Zymogen</keyword>
<dbReference type="InterPro" id="IPR015366">
    <property type="entry name" value="S53_propep"/>
</dbReference>
<comment type="caution">
    <text evidence="8">Lacks conserved residue(s) required for the propagation of feature annotation.</text>
</comment>
<feature type="binding site" evidence="7">
    <location>
        <position position="486"/>
    </location>
    <ligand>
        <name>Ca(2+)</name>
        <dbReference type="ChEBI" id="CHEBI:29108"/>
    </ligand>
</feature>
<dbReference type="SUPFAM" id="SSF52743">
    <property type="entry name" value="Subtilisin-like"/>
    <property type="match status" value="1"/>
</dbReference>
<evidence type="ECO:0000313" key="11">
    <source>
        <dbReference type="EMBL" id="SAL17984.1"/>
    </source>
</evidence>
<evidence type="ECO:0000313" key="12">
    <source>
        <dbReference type="Proteomes" id="UP000054683"/>
    </source>
</evidence>
<dbReference type="PROSITE" id="PS51695">
    <property type="entry name" value="SEDOLISIN"/>
    <property type="match status" value="1"/>
</dbReference>
<dbReference type="Pfam" id="PF09286">
    <property type="entry name" value="Pro-kuma_activ"/>
    <property type="match status" value="1"/>
</dbReference>
<feature type="active site" description="Charge relay system" evidence="7">
    <location>
        <position position="449"/>
    </location>
</feature>
<dbReference type="EMBL" id="FCOK02000004">
    <property type="protein sequence ID" value="SAL17984.1"/>
    <property type="molecule type" value="Genomic_DNA"/>
</dbReference>
<feature type="binding site" evidence="7">
    <location>
        <position position="487"/>
    </location>
    <ligand>
        <name>Ca(2+)</name>
        <dbReference type="ChEBI" id="CHEBI:29108"/>
    </ligand>
</feature>
<keyword evidence="3 7" id="KW-0378">Hydrolase</keyword>
<evidence type="ECO:0000256" key="2">
    <source>
        <dbReference type="ARBA" id="ARBA00022723"/>
    </source>
</evidence>
<keyword evidence="4 7" id="KW-0720">Serine protease</keyword>
<evidence type="ECO:0000256" key="9">
    <source>
        <dbReference type="SAM" id="MobiDB-lite"/>
    </source>
</evidence>
<reference evidence="11 12" key="1">
    <citation type="submission" date="2016-01" db="EMBL/GenBank/DDBJ databases">
        <authorList>
            <person name="Oliw E.H."/>
        </authorList>
    </citation>
    <scope>NUCLEOTIDE SEQUENCE [LARGE SCALE GENOMIC DNA]</scope>
    <source>
        <strain evidence="11">LMG 27134</strain>
    </source>
</reference>
<evidence type="ECO:0000256" key="8">
    <source>
        <dbReference type="PROSITE-ProRule" id="PRU01240"/>
    </source>
</evidence>
<dbReference type="SUPFAM" id="SSF54897">
    <property type="entry name" value="Protease propeptides/inhibitors"/>
    <property type="match status" value="1"/>
</dbReference>
<feature type="domain" description="Peptidase S53" evidence="10">
    <location>
        <begin position="177"/>
        <end position="520"/>
    </location>
</feature>
<dbReference type="InterPro" id="IPR030400">
    <property type="entry name" value="Sedolisin_dom"/>
</dbReference>
<dbReference type="CDD" id="cd04056">
    <property type="entry name" value="Peptidases_S53"/>
    <property type="match status" value="1"/>
</dbReference>
<proteinExistence type="inferred from homology"/>
<gene>
    <name evidence="11" type="ORF">AWB69_01018</name>
</gene>
<dbReference type="CDD" id="cd11377">
    <property type="entry name" value="Pro-peptidase_S53"/>
    <property type="match status" value="1"/>
</dbReference>
<dbReference type="GO" id="GO:0008240">
    <property type="term" value="F:tripeptidyl-peptidase activity"/>
    <property type="evidence" value="ECO:0007669"/>
    <property type="project" value="TreeGrafter"/>
</dbReference>
<accession>A0A158FDU8</accession>
<feature type="binding site" evidence="7">
    <location>
        <position position="502"/>
    </location>
    <ligand>
        <name>Ca(2+)</name>
        <dbReference type="ChEBI" id="CHEBI:29108"/>
    </ligand>
</feature>
<dbReference type="InterPro" id="IPR036852">
    <property type="entry name" value="Peptidase_S8/S53_dom_sf"/>
</dbReference>
<dbReference type="GO" id="GO:0006508">
    <property type="term" value="P:proteolysis"/>
    <property type="evidence" value="ECO:0007669"/>
    <property type="project" value="UniProtKB-KW"/>
</dbReference>
<dbReference type="RefSeq" id="WP_062082780.1">
    <property type="nucleotide sequence ID" value="NZ_FCOK02000004.1"/>
</dbReference>
<evidence type="ECO:0000256" key="4">
    <source>
        <dbReference type="ARBA" id="ARBA00022825"/>
    </source>
</evidence>
<feature type="active site" description="Charge relay system" evidence="7">
    <location>
        <position position="249"/>
    </location>
</feature>
<dbReference type="InterPro" id="IPR050819">
    <property type="entry name" value="Tripeptidyl-peptidase_I"/>
</dbReference>
<dbReference type="PANTHER" id="PTHR14218:SF15">
    <property type="entry name" value="TRIPEPTIDYL-PEPTIDASE 1"/>
    <property type="match status" value="1"/>
</dbReference>
<sequence>MSKQPIAGSDKPQPEGARCLGACNPDEKIEVVVMLRRQNEDAFRQLMQKINSGAADAVPVSREEFSKRFGASASDVARTEAFAKAHGLTVVRADPGARSVVLSGTIAQFSTVFGVKLERFEHHAIGEYRGRTGPVNVPEDMKDLVTAVLGLDSRPQARPHFRFRPPFKTARSESSTSYTPLDLARLYDFPGGDGSGQCVGIIELGGGYNESDLSAYFSQLGVAQPNVVAIGVDQANNSPSGNPNGPDGEVTLDIEIVGAIVPGARIAVYFTANSDAGFIDAVNRAIHDDTNKPSVISISWGGPETNWTPQSQNAFDEVLQSAAALGVTVCAASGDSGSGDGAANGDHVDFPASSPYVLACGGTQLLASASGIRSEVVWNDGDQGGAGGGGVSAVFALPVWQNGLSVTRVNGARSALTKRGVPDVAGDASPLTGYDVIIGGTQTVVGGTSAVAPLWAGLITRINAAAGKPVGFLNPKLYAAKTAGHDITQGNNGSFEATAGWDACTGLGSPDGAKVAAALK</sequence>